<feature type="domain" description="AMP-binding enzyme C-terminal" evidence="2">
    <location>
        <begin position="425"/>
        <end position="497"/>
    </location>
</feature>
<reference evidence="3 4" key="1">
    <citation type="journal article" date="2014" name="Int. J. Syst. Evol. Microbiol.">
        <title>Complete genome sequence of Corynebacterium casei LMG S-19264T (=DSM 44701T), isolated from a smear-ripened cheese.</title>
        <authorList>
            <consortium name="US DOE Joint Genome Institute (JGI-PGF)"/>
            <person name="Walter F."/>
            <person name="Albersmeier A."/>
            <person name="Kalinowski J."/>
            <person name="Ruckert C."/>
        </authorList>
    </citation>
    <scope>NUCLEOTIDE SEQUENCE [LARGE SCALE GENOMIC DNA]</scope>
    <source>
        <strain evidence="3 4">CGMCC 4.7111</strain>
    </source>
</reference>
<dbReference type="SUPFAM" id="SSF56801">
    <property type="entry name" value="Acetyl-CoA synthetase-like"/>
    <property type="match status" value="1"/>
</dbReference>
<dbReference type="PROSITE" id="PS00455">
    <property type="entry name" value="AMP_BINDING"/>
    <property type="match status" value="1"/>
</dbReference>
<dbReference type="Proteomes" id="UP000600365">
    <property type="component" value="Unassembled WGS sequence"/>
</dbReference>
<dbReference type="RefSeq" id="WP_189192674.1">
    <property type="nucleotide sequence ID" value="NZ_BMMM01000036.1"/>
</dbReference>
<comment type="caution">
    <text evidence="3">The sequence shown here is derived from an EMBL/GenBank/DDBJ whole genome shotgun (WGS) entry which is preliminary data.</text>
</comment>
<dbReference type="PANTHER" id="PTHR45527">
    <property type="entry name" value="NONRIBOSOMAL PEPTIDE SYNTHETASE"/>
    <property type="match status" value="1"/>
</dbReference>
<protein>
    <submittedName>
        <fullName evidence="3">Amino acid adenylation protein</fullName>
    </submittedName>
</protein>
<dbReference type="InterPro" id="IPR045851">
    <property type="entry name" value="AMP-bd_C_sf"/>
</dbReference>
<proteinExistence type="predicted"/>
<dbReference type="Gene3D" id="3.30.300.30">
    <property type="match status" value="1"/>
</dbReference>
<dbReference type="NCBIfam" id="TIGR01733">
    <property type="entry name" value="AA-adenyl-dom"/>
    <property type="match status" value="1"/>
</dbReference>
<dbReference type="AlphaFoldDB" id="A0A918DBL3"/>
<evidence type="ECO:0000259" key="2">
    <source>
        <dbReference type="Pfam" id="PF13193"/>
    </source>
</evidence>
<dbReference type="InterPro" id="IPR025110">
    <property type="entry name" value="AMP-bd_C"/>
</dbReference>
<organism evidence="3 4">
    <name type="scientific">Streptomyces albiflavescens</name>
    <dbReference type="NCBI Taxonomy" id="1623582"/>
    <lineage>
        <taxon>Bacteria</taxon>
        <taxon>Bacillati</taxon>
        <taxon>Actinomycetota</taxon>
        <taxon>Actinomycetes</taxon>
        <taxon>Kitasatosporales</taxon>
        <taxon>Streptomycetaceae</taxon>
        <taxon>Streptomyces</taxon>
    </lineage>
</organism>
<evidence type="ECO:0000259" key="1">
    <source>
        <dbReference type="Pfam" id="PF00501"/>
    </source>
</evidence>
<gene>
    <name evidence="3" type="ORF">GCM10011579_098240</name>
</gene>
<dbReference type="Pfam" id="PF13193">
    <property type="entry name" value="AMP-binding_C"/>
    <property type="match status" value="1"/>
</dbReference>
<dbReference type="InterPro" id="IPR010071">
    <property type="entry name" value="AA_adenyl_dom"/>
</dbReference>
<keyword evidence="4" id="KW-1185">Reference proteome</keyword>
<dbReference type="InterPro" id="IPR020845">
    <property type="entry name" value="AMP-binding_CS"/>
</dbReference>
<dbReference type="GO" id="GO:0031177">
    <property type="term" value="F:phosphopantetheine binding"/>
    <property type="evidence" value="ECO:0007669"/>
    <property type="project" value="TreeGrafter"/>
</dbReference>
<evidence type="ECO:0000313" key="3">
    <source>
        <dbReference type="EMBL" id="GGN96602.1"/>
    </source>
</evidence>
<dbReference type="GO" id="GO:0043041">
    <property type="term" value="P:amino acid activation for nonribosomal peptide biosynthetic process"/>
    <property type="evidence" value="ECO:0007669"/>
    <property type="project" value="TreeGrafter"/>
</dbReference>
<dbReference type="GO" id="GO:0044550">
    <property type="term" value="P:secondary metabolite biosynthetic process"/>
    <property type="evidence" value="ECO:0007669"/>
    <property type="project" value="TreeGrafter"/>
</dbReference>
<dbReference type="InterPro" id="IPR000873">
    <property type="entry name" value="AMP-dep_synth/lig_dom"/>
</dbReference>
<dbReference type="PANTHER" id="PTHR45527:SF1">
    <property type="entry name" value="FATTY ACID SYNTHASE"/>
    <property type="match status" value="1"/>
</dbReference>
<dbReference type="GO" id="GO:0005737">
    <property type="term" value="C:cytoplasm"/>
    <property type="evidence" value="ECO:0007669"/>
    <property type="project" value="TreeGrafter"/>
</dbReference>
<dbReference type="EMBL" id="BMMM01000036">
    <property type="protein sequence ID" value="GGN96602.1"/>
    <property type="molecule type" value="Genomic_DNA"/>
</dbReference>
<dbReference type="Gene3D" id="3.40.50.12780">
    <property type="entry name" value="N-terminal domain of ligase-like"/>
    <property type="match status" value="1"/>
</dbReference>
<accession>A0A918DBL3</accession>
<dbReference type="Pfam" id="PF00501">
    <property type="entry name" value="AMP-binding"/>
    <property type="match status" value="1"/>
</dbReference>
<evidence type="ECO:0000313" key="4">
    <source>
        <dbReference type="Proteomes" id="UP000600365"/>
    </source>
</evidence>
<dbReference type="InterPro" id="IPR042099">
    <property type="entry name" value="ANL_N_sf"/>
</dbReference>
<sequence>MSELRTVYDWFARSAAAHSDVTALEVGTAHLTYGELHDLVERLAARLVAAAGGSPPRRVGLLAARSVTAYAGYLAVLRAGAAVVPLSPEYPAARTAQIVTAAGLDLVLAESTDSALDLGVSVLVADPGELAALAGTPSPEMPYRQAGPDDLAYVIFTSGSTGTPKGVPITHRNICAYLELVAGRYDIGPGCRLSQTFELTFDGSVHDLFVAWAGGGTLVVPERSQLLSPVKTVNSLRLTHWFSVPALISFASLLGTLVPGSMPTLRWSIFGGEPLTLRAAREWRHAAPNSRLEVLYGPTELTISCTAYRLPDDMTNWPRTPNGTAPIGSSYPVLDLLLLDEEGRQGHSGELCVRGPLRFSGYLDPAHNAGRFLTDDLQPAGDGPPPEQYWYRTGDRVAVQDGHLVHLGRTDHQVKIRGHRIELGEIEAALRGQPEVRDAVVVTLPAADGELELQAAVSGSGCTTDRLFAALGDQLPPYMLPRRITVLEQLPLNANGKVDRRALLAELGDSG</sequence>
<name>A0A918DBL3_9ACTN</name>
<feature type="domain" description="AMP-dependent synthetase/ligase" evidence="1">
    <location>
        <begin position="11"/>
        <end position="363"/>
    </location>
</feature>